<dbReference type="PATRIC" id="fig|49338.4.peg.1393"/>
<dbReference type="EMBL" id="LK996017">
    <property type="protein sequence ID" value="CDX01174.1"/>
    <property type="molecule type" value="Genomic_DNA"/>
</dbReference>
<evidence type="ECO:0000313" key="1">
    <source>
        <dbReference type="EMBL" id="CDX01174.1"/>
    </source>
</evidence>
<protein>
    <submittedName>
        <fullName evidence="1">Uncharacterized protein</fullName>
    </submittedName>
</protein>
<accession>A0A098AX08</accession>
<dbReference type="AlphaFoldDB" id="A0A098AX08"/>
<proteinExistence type="predicted"/>
<organism evidence="1">
    <name type="scientific">Desulfitobacterium hafniense</name>
    <name type="common">Desulfitobacterium frappieri</name>
    <dbReference type="NCBI Taxonomy" id="49338"/>
    <lineage>
        <taxon>Bacteria</taxon>
        <taxon>Bacillati</taxon>
        <taxon>Bacillota</taxon>
        <taxon>Clostridia</taxon>
        <taxon>Eubacteriales</taxon>
        <taxon>Desulfitobacteriaceae</taxon>
        <taxon>Desulfitobacterium</taxon>
    </lineage>
</organism>
<reference evidence="1" key="1">
    <citation type="submission" date="2014-07" db="EMBL/GenBank/DDBJ databases">
        <authorList>
            <person name="Hornung V.Bastian."/>
        </authorList>
    </citation>
    <scope>NUCLEOTIDE SEQUENCE</scope>
    <source>
        <strain evidence="1">PCE-S</strain>
    </source>
</reference>
<name>A0A098AX08_DESHA</name>
<gene>
    <name evidence="1" type="ORF">DPCES_1287</name>
</gene>
<sequence>MPFEVKLPAKQPIAIADLLEGNYKSSEQTFTDIRC</sequence>